<sequence>MQLEQALTDTLWPLSEVYGKVVREHQDADFKNVGNLVEDIKKASKIRNALCHGSWHAPDASGKTDLYYFDKKDGKFDTRIDIAWLQQVQAHVVDLICNVINSVTVMGWEFPGTAGPGEPIWSK</sequence>
<proteinExistence type="predicted"/>
<name>B1Y2U3_LEPCP</name>
<keyword evidence="2" id="KW-1185">Reference proteome</keyword>
<dbReference type="HOGENOM" id="CLU_2082841_0_0_4"/>
<accession>B1Y2U3</accession>
<organism evidence="1 2">
    <name type="scientific">Leptothrix cholodnii (strain ATCC 51168 / LMG 8142 / SP-6)</name>
    <name type="common">Leptothrix discophora (strain SP-6)</name>
    <dbReference type="NCBI Taxonomy" id="395495"/>
    <lineage>
        <taxon>Bacteria</taxon>
        <taxon>Pseudomonadati</taxon>
        <taxon>Pseudomonadota</taxon>
        <taxon>Betaproteobacteria</taxon>
        <taxon>Burkholderiales</taxon>
        <taxon>Sphaerotilaceae</taxon>
        <taxon>Leptothrix</taxon>
    </lineage>
</organism>
<evidence type="ECO:0000313" key="2">
    <source>
        <dbReference type="Proteomes" id="UP000001693"/>
    </source>
</evidence>
<dbReference type="eggNOG" id="ENOG50323H2">
    <property type="taxonomic scope" value="Bacteria"/>
</dbReference>
<dbReference type="Proteomes" id="UP000001693">
    <property type="component" value="Chromosome"/>
</dbReference>
<protein>
    <submittedName>
        <fullName evidence="1">Uncharacterized protein</fullName>
    </submittedName>
</protein>
<evidence type="ECO:0000313" key="1">
    <source>
        <dbReference type="EMBL" id="ACB34435.1"/>
    </source>
</evidence>
<reference evidence="1 2" key="1">
    <citation type="submission" date="2008-03" db="EMBL/GenBank/DDBJ databases">
        <title>Complete sequence of Leptothrix cholodnii SP-6.</title>
        <authorList>
            <consortium name="US DOE Joint Genome Institute"/>
            <person name="Copeland A."/>
            <person name="Lucas S."/>
            <person name="Lapidus A."/>
            <person name="Glavina del Rio T."/>
            <person name="Dalin E."/>
            <person name="Tice H."/>
            <person name="Bruce D."/>
            <person name="Goodwin L."/>
            <person name="Pitluck S."/>
            <person name="Chertkov O."/>
            <person name="Brettin T."/>
            <person name="Detter J.C."/>
            <person name="Han C."/>
            <person name="Kuske C.R."/>
            <person name="Schmutz J."/>
            <person name="Larimer F."/>
            <person name="Land M."/>
            <person name="Hauser L."/>
            <person name="Kyrpides N."/>
            <person name="Lykidis A."/>
            <person name="Emerson D."/>
            <person name="Richardson P."/>
        </authorList>
    </citation>
    <scope>NUCLEOTIDE SEQUENCE [LARGE SCALE GENOMIC DNA]</scope>
    <source>
        <strain evidence="2">ATCC 51168 / LMG 8142 / SP-6</strain>
    </source>
</reference>
<dbReference type="AlphaFoldDB" id="B1Y2U3"/>
<gene>
    <name evidence="1" type="ordered locus">Lcho_2169</name>
</gene>
<dbReference type="KEGG" id="lch:Lcho_2169"/>
<dbReference type="EMBL" id="CP001013">
    <property type="protein sequence ID" value="ACB34435.1"/>
    <property type="molecule type" value="Genomic_DNA"/>
</dbReference>